<evidence type="ECO:0000259" key="2">
    <source>
        <dbReference type="PROSITE" id="PS50158"/>
    </source>
</evidence>
<protein>
    <recommendedName>
        <fullName evidence="2">CCHC-type domain-containing protein</fullName>
    </recommendedName>
</protein>
<sequence length="236" mass="26276">MSVWKDFKNDPKHKRKEMNLEQLIPRLRIGEDNRKNDGKLPIVNGAKANVVEHAKGSKTKNNGKSKLGPKGGISKTKFNGKCFNCNKNGHKSADCKAPKKKRDSQVNLVQGGQKDEDIILVAVVTEVNLVGSNSKEWFVDTGATRYICSNQELFTTFDPSNGEKVWMTNSSHSAVEGVGKVVLKMTSGKDLTLNQVLFVTEIRKNLISGSLLNKLNMASAWFLSRTNWFCLSRECM</sequence>
<keyword evidence="1" id="KW-0862">Zinc</keyword>
<keyword evidence="4" id="KW-1185">Reference proteome</keyword>
<dbReference type="InterPro" id="IPR001878">
    <property type="entry name" value="Znf_CCHC"/>
</dbReference>
<comment type="caution">
    <text evidence="3">The sequence shown here is derived from an EMBL/GenBank/DDBJ whole genome shotgun (WGS) entry which is preliminary data.</text>
</comment>
<dbReference type="Pfam" id="PF00098">
    <property type="entry name" value="zf-CCHC"/>
    <property type="match status" value="1"/>
</dbReference>
<dbReference type="PROSITE" id="PS50158">
    <property type="entry name" value="ZF_CCHC"/>
    <property type="match status" value="1"/>
</dbReference>
<dbReference type="InterPro" id="IPR054722">
    <property type="entry name" value="PolX-like_BBD"/>
</dbReference>
<accession>A0A9P1E0C5</accession>
<dbReference type="SMART" id="SM00343">
    <property type="entry name" value="ZnF_C2HC"/>
    <property type="match status" value="1"/>
</dbReference>
<gene>
    <name evidence="3" type="ORF">CEURO_LOCUS3748</name>
</gene>
<dbReference type="PANTHER" id="PTHR47592">
    <property type="entry name" value="PBF68 PROTEIN"/>
    <property type="match status" value="1"/>
</dbReference>
<dbReference type="AlphaFoldDB" id="A0A9P1E0C5"/>
<dbReference type="Gene3D" id="4.10.60.10">
    <property type="entry name" value="Zinc finger, CCHC-type"/>
    <property type="match status" value="1"/>
</dbReference>
<keyword evidence="1" id="KW-0479">Metal-binding</keyword>
<dbReference type="OrthoDB" id="1304725at2759"/>
<dbReference type="GO" id="GO:0003676">
    <property type="term" value="F:nucleic acid binding"/>
    <property type="evidence" value="ECO:0007669"/>
    <property type="project" value="InterPro"/>
</dbReference>
<evidence type="ECO:0000313" key="4">
    <source>
        <dbReference type="Proteomes" id="UP001152484"/>
    </source>
</evidence>
<keyword evidence="1" id="KW-0863">Zinc-finger</keyword>
<dbReference type="Proteomes" id="UP001152484">
    <property type="component" value="Unassembled WGS sequence"/>
</dbReference>
<dbReference type="SUPFAM" id="SSF57756">
    <property type="entry name" value="Retrovirus zinc finger-like domains"/>
    <property type="match status" value="1"/>
</dbReference>
<evidence type="ECO:0000313" key="3">
    <source>
        <dbReference type="EMBL" id="CAH9070715.1"/>
    </source>
</evidence>
<dbReference type="GO" id="GO:0008270">
    <property type="term" value="F:zinc ion binding"/>
    <property type="evidence" value="ECO:0007669"/>
    <property type="project" value="UniProtKB-KW"/>
</dbReference>
<proteinExistence type="predicted"/>
<dbReference type="Pfam" id="PF22936">
    <property type="entry name" value="Pol_BBD"/>
    <property type="match status" value="1"/>
</dbReference>
<organism evidence="3 4">
    <name type="scientific">Cuscuta europaea</name>
    <name type="common">European dodder</name>
    <dbReference type="NCBI Taxonomy" id="41803"/>
    <lineage>
        <taxon>Eukaryota</taxon>
        <taxon>Viridiplantae</taxon>
        <taxon>Streptophyta</taxon>
        <taxon>Embryophyta</taxon>
        <taxon>Tracheophyta</taxon>
        <taxon>Spermatophyta</taxon>
        <taxon>Magnoliopsida</taxon>
        <taxon>eudicotyledons</taxon>
        <taxon>Gunneridae</taxon>
        <taxon>Pentapetalae</taxon>
        <taxon>asterids</taxon>
        <taxon>lamiids</taxon>
        <taxon>Solanales</taxon>
        <taxon>Convolvulaceae</taxon>
        <taxon>Cuscuteae</taxon>
        <taxon>Cuscuta</taxon>
        <taxon>Cuscuta subgen. Cuscuta</taxon>
    </lineage>
</organism>
<dbReference type="InterPro" id="IPR036875">
    <property type="entry name" value="Znf_CCHC_sf"/>
</dbReference>
<name>A0A9P1E0C5_CUSEU</name>
<reference evidence="3" key="1">
    <citation type="submission" date="2022-07" db="EMBL/GenBank/DDBJ databases">
        <authorList>
            <person name="Macas J."/>
            <person name="Novak P."/>
            <person name="Neumann P."/>
        </authorList>
    </citation>
    <scope>NUCLEOTIDE SEQUENCE</scope>
</reference>
<evidence type="ECO:0000256" key="1">
    <source>
        <dbReference type="PROSITE-ProRule" id="PRU00047"/>
    </source>
</evidence>
<feature type="domain" description="CCHC-type" evidence="2">
    <location>
        <begin position="81"/>
        <end position="96"/>
    </location>
</feature>
<dbReference type="EMBL" id="CAMAPE010000006">
    <property type="protein sequence ID" value="CAH9070715.1"/>
    <property type="molecule type" value="Genomic_DNA"/>
</dbReference>